<dbReference type="RefSeq" id="WP_165926784.1">
    <property type="nucleotide sequence ID" value="NZ_SMAK01000002.1"/>
</dbReference>
<dbReference type="PANTHER" id="PTHR34262:SF1">
    <property type="entry name" value="TRANSMEMBRANE PROTEIN 220"/>
    <property type="match status" value="1"/>
</dbReference>
<keyword evidence="3" id="KW-1185">Reference proteome</keyword>
<dbReference type="Proteomes" id="UP000295678">
    <property type="component" value="Unassembled WGS sequence"/>
</dbReference>
<comment type="caution">
    <text evidence="2">The sequence shown here is derived from an EMBL/GenBank/DDBJ whole genome shotgun (WGS) entry which is preliminary data.</text>
</comment>
<gene>
    <name evidence="2" type="ORF">EDC22_102276</name>
</gene>
<keyword evidence="1" id="KW-0472">Membrane</keyword>
<organism evidence="2 3">
    <name type="scientific">Tepidamorphus gemmatus</name>
    <dbReference type="NCBI Taxonomy" id="747076"/>
    <lineage>
        <taxon>Bacteria</taxon>
        <taxon>Pseudomonadati</taxon>
        <taxon>Pseudomonadota</taxon>
        <taxon>Alphaproteobacteria</taxon>
        <taxon>Hyphomicrobiales</taxon>
        <taxon>Tepidamorphaceae</taxon>
        <taxon>Tepidamorphus</taxon>
    </lineage>
</organism>
<sequence length="115" mass="12716">MRVLHGALCLMLLLFAALQYNDPDPEIWIPIYAIPGILAGIAAGRPHAVQHGALRSVVLAVTVLALLGVYHYWPQTQHFWKIDVWWQDEAAREGLGAMIVAVTMLAVAIPALLRR</sequence>
<proteinExistence type="predicted"/>
<dbReference type="InterPro" id="IPR029377">
    <property type="entry name" value="TMEM220"/>
</dbReference>
<reference evidence="2 3" key="1">
    <citation type="submission" date="2019-03" db="EMBL/GenBank/DDBJ databases">
        <title>Genomic Encyclopedia of Type Strains, Phase IV (KMG-IV): sequencing the most valuable type-strain genomes for metagenomic binning, comparative biology and taxonomic classification.</title>
        <authorList>
            <person name="Goeker M."/>
        </authorList>
    </citation>
    <scope>NUCLEOTIDE SEQUENCE [LARGE SCALE GENOMIC DNA]</scope>
    <source>
        <strain evidence="2 3">DSM 19345</strain>
    </source>
</reference>
<keyword evidence="1" id="KW-1133">Transmembrane helix</keyword>
<dbReference type="PANTHER" id="PTHR34262">
    <property type="entry name" value="TRANSMEMBRANE PROTEIN 220"/>
    <property type="match status" value="1"/>
</dbReference>
<name>A0A4R3MG61_9HYPH</name>
<dbReference type="Pfam" id="PF15071">
    <property type="entry name" value="TMEM220"/>
    <property type="match status" value="1"/>
</dbReference>
<keyword evidence="1 2" id="KW-0812">Transmembrane</keyword>
<evidence type="ECO:0000313" key="3">
    <source>
        <dbReference type="Proteomes" id="UP000295678"/>
    </source>
</evidence>
<dbReference type="EMBL" id="SMAK01000002">
    <property type="protein sequence ID" value="TCT12591.1"/>
    <property type="molecule type" value="Genomic_DNA"/>
</dbReference>
<dbReference type="AlphaFoldDB" id="A0A4R3MG61"/>
<feature type="transmembrane region" description="Helical" evidence="1">
    <location>
        <begin position="94"/>
        <end position="113"/>
    </location>
</feature>
<feature type="transmembrane region" description="Helical" evidence="1">
    <location>
        <begin position="56"/>
        <end position="74"/>
    </location>
</feature>
<feature type="transmembrane region" description="Helical" evidence="1">
    <location>
        <begin position="27"/>
        <end position="44"/>
    </location>
</feature>
<evidence type="ECO:0000313" key="2">
    <source>
        <dbReference type="EMBL" id="TCT12591.1"/>
    </source>
</evidence>
<protein>
    <submittedName>
        <fullName evidence="2">Transmembrane family 220 protein</fullName>
    </submittedName>
</protein>
<accession>A0A4R3MG61</accession>
<evidence type="ECO:0000256" key="1">
    <source>
        <dbReference type="SAM" id="Phobius"/>
    </source>
</evidence>